<dbReference type="NCBIfam" id="TIGR00654">
    <property type="entry name" value="PhzF_family"/>
    <property type="match status" value="1"/>
</dbReference>
<dbReference type="PIRSF" id="PIRSF016184">
    <property type="entry name" value="PhzC_PhzF"/>
    <property type="match status" value="1"/>
</dbReference>
<name>A0ABT9PBS3_9ACTN</name>
<dbReference type="InterPro" id="IPR003719">
    <property type="entry name" value="Phenazine_PhzF-like"/>
</dbReference>
<keyword evidence="4" id="KW-1185">Reference proteome</keyword>
<dbReference type="PANTHER" id="PTHR13774:SF39">
    <property type="entry name" value="BIOSYNTHESIS PROTEIN, PUTATIVE-RELATED"/>
    <property type="match status" value="1"/>
</dbReference>
<sequence length="277" mass="29504">MQVQRISAFTRDPGGGNPAGVVISDQLPDEATMQRVAAEVGYSETAFVAVRPGTTAADVRYFSPEREVEFCGHATIASAVALAEIHGPATFEFHTRAGLVPVSTAVDDGHPLATLTSVSPQVHPVPDDLLARLLPLLGWSEDDLDPDLSPALSYAGAWHFVAGLRELPRLEALEYDFAGVRELMLKHGLTTLQLVHRTGPSRFRARNPFPVGGVVEDPATGAAAAALGAYLRHFGLLELPARLTITQGVEMGRPSTLHVDVPVDGGIRVSGNARRID</sequence>
<organism evidence="3 4">
    <name type="scientific">Kineosporia succinea</name>
    <dbReference type="NCBI Taxonomy" id="84632"/>
    <lineage>
        <taxon>Bacteria</taxon>
        <taxon>Bacillati</taxon>
        <taxon>Actinomycetota</taxon>
        <taxon>Actinomycetes</taxon>
        <taxon>Kineosporiales</taxon>
        <taxon>Kineosporiaceae</taxon>
        <taxon>Kineosporia</taxon>
    </lineage>
</organism>
<evidence type="ECO:0000256" key="2">
    <source>
        <dbReference type="ARBA" id="ARBA00023235"/>
    </source>
</evidence>
<dbReference type="PANTHER" id="PTHR13774">
    <property type="entry name" value="PHENAZINE BIOSYNTHESIS PROTEIN"/>
    <property type="match status" value="1"/>
</dbReference>
<comment type="similarity">
    <text evidence="1">Belongs to the PhzF family.</text>
</comment>
<keyword evidence="2" id="KW-0413">Isomerase</keyword>
<reference evidence="3 4" key="1">
    <citation type="submission" date="2023-07" db="EMBL/GenBank/DDBJ databases">
        <title>Sequencing the genomes of 1000 actinobacteria strains.</title>
        <authorList>
            <person name="Klenk H.-P."/>
        </authorList>
    </citation>
    <scope>NUCLEOTIDE SEQUENCE [LARGE SCALE GENOMIC DNA]</scope>
    <source>
        <strain evidence="3 4">DSM 44388</strain>
    </source>
</reference>
<dbReference type="SUPFAM" id="SSF54506">
    <property type="entry name" value="Diaminopimelate epimerase-like"/>
    <property type="match status" value="1"/>
</dbReference>
<dbReference type="RefSeq" id="WP_307249055.1">
    <property type="nucleotide sequence ID" value="NZ_JAUSQZ010000001.1"/>
</dbReference>
<dbReference type="EMBL" id="JAUSQZ010000001">
    <property type="protein sequence ID" value="MDP9830152.1"/>
    <property type="molecule type" value="Genomic_DNA"/>
</dbReference>
<dbReference type="Proteomes" id="UP001235712">
    <property type="component" value="Unassembled WGS sequence"/>
</dbReference>
<accession>A0ABT9PBS3</accession>
<evidence type="ECO:0000256" key="1">
    <source>
        <dbReference type="ARBA" id="ARBA00008270"/>
    </source>
</evidence>
<proteinExistence type="inferred from homology"/>
<evidence type="ECO:0000313" key="3">
    <source>
        <dbReference type="EMBL" id="MDP9830152.1"/>
    </source>
</evidence>
<dbReference type="Pfam" id="PF02567">
    <property type="entry name" value="PhzC-PhzF"/>
    <property type="match status" value="1"/>
</dbReference>
<protein>
    <submittedName>
        <fullName evidence="3">PhzF family phenazine biosynthesis protein</fullName>
    </submittedName>
</protein>
<dbReference type="Gene3D" id="3.10.310.10">
    <property type="entry name" value="Diaminopimelate Epimerase, Chain A, domain 1"/>
    <property type="match status" value="2"/>
</dbReference>
<gene>
    <name evidence="3" type="ORF">J2S57_005901</name>
</gene>
<comment type="caution">
    <text evidence="3">The sequence shown here is derived from an EMBL/GenBank/DDBJ whole genome shotgun (WGS) entry which is preliminary data.</text>
</comment>
<evidence type="ECO:0000313" key="4">
    <source>
        <dbReference type="Proteomes" id="UP001235712"/>
    </source>
</evidence>